<name>A0ABQ8I9C8_9ROSI</name>
<proteinExistence type="predicted"/>
<protein>
    <submittedName>
        <fullName evidence="2">Uncharacterized protein</fullName>
    </submittedName>
</protein>
<evidence type="ECO:0000256" key="1">
    <source>
        <dbReference type="SAM" id="Coils"/>
    </source>
</evidence>
<comment type="caution">
    <text evidence="2">The sequence shown here is derived from an EMBL/GenBank/DDBJ whole genome shotgun (WGS) entry which is preliminary data.</text>
</comment>
<feature type="coiled-coil region" evidence="1">
    <location>
        <begin position="32"/>
        <end position="62"/>
    </location>
</feature>
<keyword evidence="1" id="KW-0175">Coiled coil</keyword>
<evidence type="ECO:0000313" key="3">
    <source>
        <dbReference type="Proteomes" id="UP000827721"/>
    </source>
</evidence>
<reference evidence="2 3" key="1">
    <citation type="submission" date="2021-02" db="EMBL/GenBank/DDBJ databases">
        <title>Plant Genome Project.</title>
        <authorList>
            <person name="Zhang R.-G."/>
        </authorList>
    </citation>
    <scope>NUCLEOTIDE SEQUENCE [LARGE SCALE GENOMIC DNA]</scope>
    <source>
        <tissue evidence="2">Leaves</tissue>
    </source>
</reference>
<gene>
    <name evidence="2" type="ORF">JRO89_XS03G0098000</name>
</gene>
<sequence>MRILRLEGLGGGSLGGFENKGDEGFVVRTNKVNSMNDEVHTMEQEKEDHVELEDGIVRLELNVDDKVSGNGREIVGLEKLEGSAKLSSKRGSLEGGGGEPEMTMENKVKLAYSTSYTRVVSEFKRRRFGCGIYVSVENLVQSKTIGIEVLDWIVSLVSEFQNTQLVLRVGGQANGGAVKENLETSSFRQGNVVAVAAKWIPGNFSIDAEVDATNVATGVNSRMPSRSYAGFVFEDIKALCKEVGVIYCQAIFQVENMLAYNLTSLVISSKRDHVWQGYYPIVLFSNF</sequence>
<evidence type="ECO:0000313" key="2">
    <source>
        <dbReference type="EMBL" id="KAH7573242.1"/>
    </source>
</evidence>
<organism evidence="2 3">
    <name type="scientific">Xanthoceras sorbifolium</name>
    <dbReference type="NCBI Taxonomy" id="99658"/>
    <lineage>
        <taxon>Eukaryota</taxon>
        <taxon>Viridiplantae</taxon>
        <taxon>Streptophyta</taxon>
        <taxon>Embryophyta</taxon>
        <taxon>Tracheophyta</taxon>
        <taxon>Spermatophyta</taxon>
        <taxon>Magnoliopsida</taxon>
        <taxon>eudicotyledons</taxon>
        <taxon>Gunneridae</taxon>
        <taxon>Pentapetalae</taxon>
        <taxon>rosids</taxon>
        <taxon>malvids</taxon>
        <taxon>Sapindales</taxon>
        <taxon>Sapindaceae</taxon>
        <taxon>Xanthoceroideae</taxon>
        <taxon>Xanthoceras</taxon>
    </lineage>
</organism>
<accession>A0ABQ8I9C8</accession>
<dbReference type="EMBL" id="JAFEMO010000003">
    <property type="protein sequence ID" value="KAH7573242.1"/>
    <property type="molecule type" value="Genomic_DNA"/>
</dbReference>
<keyword evidence="3" id="KW-1185">Reference proteome</keyword>
<dbReference type="Proteomes" id="UP000827721">
    <property type="component" value="Unassembled WGS sequence"/>
</dbReference>